<keyword evidence="13" id="KW-1185">Reference proteome</keyword>
<dbReference type="GO" id="GO:0008270">
    <property type="term" value="F:zinc ion binding"/>
    <property type="evidence" value="ECO:0007669"/>
    <property type="project" value="UniProtKB-KW"/>
</dbReference>
<dbReference type="Gene3D" id="1.20.920.10">
    <property type="entry name" value="Bromodomain-like"/>
    <property type="match status" value="1"/>
</dbReference>
<evidence type="ECO:0000256" key="1">
    <source>
        <dbReference type="ARBA" id="ARBA00004123"/>
    </source>
</evidence>
<proteinExistence type="inferred from homology"/>
<feature type="domain" description="PHD-type" evidence="11">
    <location>
        <begin position="535"/>
        <end position="587"/>
    </location>
</feature>
<dbReference type="Proteomes" id="UP001408789">
    <property type="component" value="Unassembled WGS sequence"/>
</dbReference>
<keyword evidence="6" id="KW-0103">Bromodomain</keyword>
<comment type="caution">
    <text evidence="12">The sequence shown here is derived from an EMBL/GenBank/DDBJ whole genome shotgun (WGS) entry which is preliminary data.</text>
</comment>
<comment type="similarity">
    <text evidence="2">Belongs to the SINA (Seven in absentia) family.</text>
</comment>
<dbReference type="Gene3D" id="2.60.210.10">
    <property type="entry name" value="Apoptosis, Tumor Necrosis Factor Receptor Associated Protein 2, Chain A"/>
    <property type="match status" value="1"/>
</dbReference>
<comment type="subcellular location">
    <subcellularLocation>
        <location evidence="1">Nucleus</location>
    </subcellularLocation>
</comment>
<dbReference type="InterPro" id="IPR018501">
    <property type="entry name" value="DDT_dom"/>
</dbReference>
<evidence type="ECO:0000256" key="2">
    <source>
        <dbReference type="ARBA" id="ARBA00009119"/>
    </source>
</evidence>
<dbReference type="AlphaFoldDB" id="A0AAP0D6T4"/>
<dbReference type="PANTHER" id="PTHR47162">
    <property type="entry name" value="OS02G0192300 PROTEIN"/>
    <property type="match status" value="1"/>
</dbReference>
<keyword evidence="3" id="KW-0479">Metal-binding</keyword>
<evidence type="ECO:0000313" key="13">
    <source>
        <dbReference type="Proteomes" id="UP001408789"/>
    </source>
</evidence>
<dbReference type="GO" id="GO:0005634">
    <property type="term" value="C:nucleus"/>
    <property type="evidence" value="ECO:0007669"/>
    <property type="project" value="UniProtKB-SubCell"/>
</dbReference>
<evidence type="ECO:0000259" key="11">
    <source>
        <dbReference type="PROSITE" id="PS50016"/>
    </source>
</evidence>
<dbReference type="SUPFAM" id="SSF47370">
    <property type="entry name" value="Bromodomain"/>
    <property type="match status" value="1"/>
</dbReference>
<keyword evidence="4 8" id="KW-0863">Zinc-finger</keyword>
<name>A0AAP0D6T4_9ASTR</name>
<dbReference type="PANTHER" id="PTHR47162:SF8">
    <property type="entry name" value="METHYL-CPG-BINDING DOMAIN-CONTAINING PROTEIN 9"/>
    <property type="match status" value="1"/>
</dbReference>
<dbReference type="PROSITE" id="PS01359">
    <property type="entry name" value="ZF_PHD_1"/>
    <property type="match status" value="1"/>
</dbReference>
<dbReference type="InterPro" id="IPR019786">
    <property type="entry name" value="Zinc_finger_PHD-type_CS"/>
</dbReference>
<dbReference type="InterPro" id="IPR008974">
    <property type="entry name" value="TRAF-like"/>
</dbReference>
<dbReference type="SMART" id="SM00249">
    <property type="entry name" value="PHD"/>
    <property type="match status" value="1"/>
</dbReference>
<protein>
    <recommendedName>
        <fullName evidence="11">PHD-type domain-containing protein</fullName>
    </recommendedName>
</protein>
<dbReference type="InterPro" id="IPR011011">
    <property type="entry name" value="Znf_FYVE_PHD"/>
</dbReference>
<dbReference type="InterPro" id="IPR001965">
    <property type="entry name" value="Znf_PHD"/>
</dbReference>
<dbReference type="GO" id="GO:0000785">
    <property type="term" value="C:chromatin"/>
    <property type="evidence" value="ECO:0007669"/>
    <property type="project" value="UniProtKB-ARBA"/>
</dbReference>
<dbReference type="InterPro" id="IPR013083">
    <property type="entry name" value="Znf_RING/FYVE/PHD"/>
</dbReference>
<keyword evidence="5" id="KW-0862">Zinc</keyword>
<dbReference type="InterPro" id="IPR019787">
    <property type="entry name" value="Znf_PHD-finger"/>
</dbReference>
<reference evidence="12 13" key="1">
    <citation type="submission" date="2024-04" db="EMBL/GenBank/DDBJ databases">
        <title>The reference genome of an endangered Asteraceae, Deinandra increscens subsp. villosa, native to the Central Coast of California.</title>
        <authorList>
            <person name="Guilliams M."/>
            <person name="Hasenstab-Lehman K."/>
            <person name="Meyer R."/>
            <person name="Mcevoy S."/>
        </authorList>
    </citation>
    <scope>NUCLEOTIDE SEQUENCE [LARGE SCALE GENOMIC DNA]</scope>
    <source>
        <tissue evidence="12">Leaf</tissue>
    </source>
</reference>
<gene>
    <name evidence="12" type="ORF">SSX86_014606</name>
</gene>
<evidence type="ECO:0000256" key="7">
    <source>
        <dbReference type="ARBA" id="ARBA00023242"/>
    </source>
</evidence>
<evidence type="ECO:0000256" key="3">
    <source>
        <dbReference type="ARBA" id="ARBA00022723"/>
    </source>
</evidence>
<evidence type="ECO:0000256" key="10">
    <source>
        <dbReference type="SAM" id="SignalP"/>
    </source>
</evidence>
<dbReference type="InterPro" id="IPR028942">
    <property type="entry name" value="WHIM1_dom"/>
</dbReference>
<evidence type="ECO:0000256" key="8">
    <source>
        <dbReference type="PROSITE-ProRule" id="PRU00146"/>
    </source>
</evidence>
<dbReference type="GO" id="GO:0005737">
    <property type="term" value="C:cytoplasm"/>
    <property type="evidence" value="ECO:0007669"/>
    <property type="project" value="InterPro"/>
</dbReference>
<feature type="signal peptide" evidence="10">
    <location>
        <begin position="1"/>
        <end position="18"/>
    </location>
</feature>
<feature type="chain" id="PRO_5042921907" description="PHD-type domain-containing protein" evidence="10">
    <location>
        <begin position="19"/>
        <end position="1019"/>
    </location>
</feature>
<evidence type="ECO:0000256" key="5">
    <source>
        <dbReference type="ARBA" id="ARBA00022833"/>
    </source>
</evidence>
<keyword evidence="10" id="KW-0732">Signal</keyword>
<accession>A0AAP0D6T4</accession>
<keyword evidence="7" id="KW-0539">Nucleus</keyword>
<dbReference type="PROSITE" id="PS50016">
    <property type="entry name" value="ZF_PHD_2"/>
    <property type="match status" value="1"/>
</dbReference>
<dbReference type="Pfam" id="PF00628">
    <property type="entry name" value="PHD"/>
    <property type="match status" value="1"/>
</dbReference>
<evidence type="ECO:0000256" key="6">
    <source>
        <dbReference type="ARBA" id="ARBA00023117"/>
    </source>
</evidence>
<dbReference type="InterPro" id="IPR036427">
    <property type="entry name" value="Bromodomain-like_sf"/>
</dbReference>
<dbReference type="Pfam" id="PF03145">
    <property type="entry name" value="Sina_TRAF"/>
    <property type="match status" value="1"/>
</dbReference>
<dbReference type="SUPFAM" id="SSF57903">
    <property type="entry name" value="FYVE/PHD zinc finger"/>
    <property type="match status" value="1"/>
</dbReference>
<dbReference type="CDD" id="cd15519">
    <property type="entry name" value="PHD1_Lid2p_like"/>
    <property type="match status" value="1"/>
</dbReference>
<dbReference type="InterPro" id="IPR018121">
    <property type="entry name" value="7-in-absentia-prot_TRAF-dom"/>
</dbReference>
<feature type="region of interest" description="Disordered" evidence="9">
    <location>
        <begin position="989"/>
        <end position="1019"/>
    </location>
</feature>
<dbReference type="Pfam" id="PF02791">
    <property type="entry name" value="DDT"/>
    <property type="match status" value="1"/>
</dbReference>
<organism evidence="12 13">
    <name type="scientific">Deinandra increscens subsp. villosa</name>
    <dbReference type="NCBI Taxonomy" id="3103831"/>
    <lineage>
        <taxon>Eukaryota</taxon>
        <taxon>Viridiplantae</taxon>
        <taxon>Streptophyta</taxon>
        <taxon>Embryophyta</taxon>
        <taxon>Tracheophyta</taxon>
        <taxon>Spermatophyta</taxon>
        <taxon>Magnoliopsida</taxon>
        <taxon>eudicotyledons</taxon>
        <taxon>Gunneridae</taxon>
        <taxon>Pentapetalae</taxon>
        <taxon>asterids</taxon>
        <taxon>campanulids</taxon>
        <taxon>Asterales</taxon>
        <taxon>Asteraceae</taxon>
        <taxon>Asteroideae</taxon>
        <taxon>Heliantheae alliance</taxon>
        <taxon>Madieae</taxon>
        <taxon>Madiinae</taxon>
        <taxon>Deinandra</taxon>
    </lineage>
</organism>
<sequence>MASLYVLFLRLMGDEADAHNYSYNLDVGASGRKLTWEGTPRRIGDSYRLTEVQLHQPVFAKIIASEGGCKLTVLIKSGKKQKNMEIIKESVTNKQSFPQGSLISSRLSSHAVGNLLEVHDFLCCFKEVIGVEEPISFEQLEQELLCPSPHGAGKSSILHAFETFVHSVLLPELVSKLLDRIVSVVNTKLEVKVQLDMLPINELTWPEVVRRYIMAYLLMGGRLGSLKIADSNKTKLIHCLQSDCGSFSGSPTNVADIDLDAQLLGRAVNKVFGKMKSGRNTLSMGIRGDSSDVSIPDWAKVLDPVKKLPTNVGSRIRNCVYEALNRSPPEWAKKLLEASISKDVYKCNASGPTKRAVIEVLKRAASDVPRRPLSLDGNIRTSCELLISQITMKKCRSILRNVAANYDSKWDFSNLMRNNLKSDEIKVVFKSASRRPLDFPTVDLRLLHDTYCGSPQAFLEDVRELWINLKKTHMNASTLVTLVDDMSKDFDLKYKNEVSPLLSKLSEYEKFNAEGEKELEEHLASIEIPKLSLEAGICKVCGVNQDDDRVLLCDTEWCNAEYHTYCLNPPLSEIPQGHWYCPACKQLASDRPKGVPHILQFVDKSCHEEAYQYLDILTSLEEKGYWQLEPDKKLFLLKFLVDKSLDTNLIRKNLGESRTKLGKKFLGIDSVGRIYWGFPCVGIVINLLENTKISPIDHPASHLQYDDCGQWYLLRTDEEIKELLDCLSRSESSDQYQIELRDSILVWQKTMSKSGQRTCRKKLAGREAETVYSQNCLNTKATVLLEAQYGSFMEPDAAKYIKKPCGKNMAKCHRCDCLEPVFPSRHHCANCHQTFFTSIEFEHHKISTCQITLDSGHDGAHDTNRTGVDCLNQVGNSDRLGEEILRPLMISLLDMEAALPDGAKRCSMSSPEWRSGWCSFVKSAKTIYEIVEATLALETMIKTEYVNNSWWWYWSSVSAAAKTSTISALAFRIYTLDAAIKYQQTATTTDEQRSRRVKQTLEKAKEQKKEREPAEKVDL</sequence>
<evidence type="ECO:0000313" key="12">
    <source>
        <dbReference type="EMBL" id="KAK9067280.1"/>
    </source>
</evidence>
<dbReference type="GO" id="GO:0006511">
    <property type="term" value="P:ubiquitin-dependent protein catabolic process"/>
    <property type="evidence" value="ECO:0007669"/>
    <property type="project" value="InterPro"/>
</dbReference>
<dbReference type="Gene3D" id="3.30.40.10">
    <property type="entry name" value="Zinc/RING finger domain, C3HC4 (zinc finger)"/>
    <property type="match status" value="1"/>
</dbReference>
<dbReference type="Pfam" id="PF15612">
    <property type="entry name" value="WHIM1"/>
    <property type="match status" value="1"/>
</dbReference>
<feature type="compositionally biased region" description="Basic and acidic residues" evidence="9">
    <location>
        <begin position="990"/>
        <end position="1019"/>
    </location>
</feature>
<evidence type="ECO:0000256" key="4">
    <source>
        <dbReference type="ARBA" id="ARBA00022771"/>
    </source>
</evidence>
<evidence type="ECO:0000256" key="9">
    <source>
        <dbReference type="SAM" id="MobiDB-lite"/>
    </source>
</evidence>
<dbReference type="EMBL" id="JBCNJP010000015">
    <property type="protein sequence ID" value="KAK9067280.1"/>
    <property type="molecule type" value="Genomic_DNA"/>
</dbReference>